<reference evidence="3 4" key="1">
    <citation type="submission" date="2016-10" db="EMBL/GenBank/DDBJ databases">
        <authorList>
            <person name="de Groot N.N."/>
        </authorList>
    </citation>
    <scope>NUCLEOTIDE SEQUENCE [LARGE SCALE GENOMIC DNA]</scope>
    <source>
        <strain evidence="3 4">CGMCC 1.7659</strain>
    </source>
</reference>
<evidence type="ECO:0000313" key="4">
    <source>
        <dbReference type="Proteomes" id="UP000198575"/>
    </source>
</evidence>
<sequence length="264" mass="29188">MYTQCPECLTVFKLGSAELAAAHAAVRCSHCNAVFDALPTLSEQLPAEPIGKLERHAEQATPPQLGLPVFRPNRGPQGSLNFDPQDRPRAHERASGPPQFTRHRRHHRPQHNGRWIVGSLVLTLLLGGEIAWAERDLWINDSSLRPWVESACATLGCRLPLRRDDDLLQLASRDIRPHPSVPGALIISATLQNAADFAQPFPVVEITLSDLDEQRIAMRRFLPGEYISDPRALARGLAPEAKAPLVFEVADPGKSAVAFEFKFE</sequence>
<dbReference type="STRING" id="578942.SAMN05216289_11440"/>
<accession>A0A1I4Y2D1</accession>
<proteinExistence type="predicted"/>
<dbReference type="NCBIfam" id="TIGR02098">
    <property type="entry name" value="MJ0042_CXXC"/>
    <property type="match status" value="1"/>
</dbReference>
<dbReference type="Proteomes" id="UP000198575">
    <property type="component" value="Unassembled WGS sequence"/>
</dbReference>
<evidence type="ECO:0000313" key="3">
    <source>
        <dbReference type="EMBL" id="SFN32145.1"/>
    </source>
</evidence>
<dbReference type="InterPro" id="IPR021834">
    <property type="entry name" value="DUF3426"/>
</dbReference>
<protein>
    <submittedName>
        <fullName evidence="3">MJ0042 family finger-like domain-containing protein</fullName>
    </submittedName>
</protein>
<evidence type="ECO:0000256" key="1">
    <source>
        <dbReference type="SAM" id="MobiDB-lite"/>
    </source>
</evidence>
<gene>
    <name evidence="3" type="ORF">SAMN05216289_11440</name>
</gene>
<dbReference type="EMBL" id="FOVF01000014">
    <property type="protein sequence ID" value="SFN32145.1"/>
    <property type="molecule type" value="Genomic_DNA"/>
</dbReference>
<dbReference type="Pfam" id="PF13719">
    <property type="entry name" value="Zn_ribbon_5"/>
    <property type="match status" value="1"/>
</dbReference>
<dbReference type="Pfam" id="PF11906">
    <property type="entry name" value="DUF3426"/>
    <property type="match status" value="1"/>
</dbReference>
<dbReference type="OrthoDB" id="6717714at2"/>
<feature type="compositionally biased region" description="Basic and acidic residues" evidence="1">
    <location>
        <begin position="84"/>
        <end position="94"/>
    </location>
</feature>
<dbReference type="RefSeq" id="WP_092407873.1">
    <property type="nucleotide sequence ID" value="NZ_FOVF01000014.1"/>
</dbReference>
<feature type="region of interest" description="Disordered" evidence="1">
    <location>
        <begin position="56"/>
        <end position="109"/>
    </location>
</feature>
<keyword evidence="4" id="KW-1185">Reference proteome</keyword>
<organism evidence="3 4">
    <name type="scientific">Dokdonella immobilis</name>
    <dbReference type="NCBI Taxonomy" id="578942"/>
    <lineage>
        <taxon>Bacteria</taxon>
        <taxon>Pseudomonadati</taxon>
        <taxon>Pseudomonadota</taxon>
        <taxon>Gammaproteobacteria</taxon>
        <taxon>Lysobacterales</taxon>
        <taxon>Rhodanobacteraceae</taxon>
        <taxon>Dokdonella</taxon>
    </lineage>
</organism>
<dbReference type="AlphaFoldDB" id="A0A1I4Y2D1"/>
<name>A0A1I4Y2D1_9GAMM</name>
<feature type="domain" description="Zinc finger/thioredoxin putative" evidence="2">
    <location>
        <begin position="1"/>
        <end position="37"/>
    </location>
</feature>
<evidence type="ECO:0000259" key="2">
    <source>
        <dbReference type="Pfam" id="PF13719"/>
    </source>
</evidence>
<dbReference type="InterPro" id="IPR011723">
    <property type="entry name" value="Znf/thioredoxin_put"/>
</dbReference>